<dbReference type="RefSeq" id="WP_185059360.1">
    <property type="nucleotide sequence ID" value="NZ_BAABJP010000015.1"/>
</dbReference>
<protein>
    <submittedName>
        <fullName evidence="4">SWIM zinc finger family protein</fullName>
    </submittedName>
</protein>
<dbReference type="PANTHER" id="PTHR38133">
    <property type="entry name" value="SLR1429 PROTEIN"/>
    <property type="match status" value="1"/>
</dbReference>
<dbReference type="Pfam" id="PF04434">
    <property type="entry name" value="SWIM"/>
    <property type="match status" value="1"/>
</dbReference>
<keyword evidence="1" id="KW-0479">Metal-binding</keyword>
<feature type="domain" description="SWIM-type" evidence="3">
    <location>
        <begin position="132"/>
        <end position="170"/>
    </location>
</feature>
<gene>
    <name evidence="4" type="ORF">GCM10023321_35290</name>
</gene>
<evidence type="ECO:0000256" key="1">
    <source>
        <dbReference type="PROSITE-ProRule" id="PRU00325"/>
    </source>
</evidence>
<evidence type="ECO:0000256" key="2">
    <source>
        <dbReference type="SAM" id="MobiDB-lite"/>
    </source>
</evidence>
<feature type="region of interest" description="Disordered" evidence="2">
    <location>
        <begin position="198"/>
        <end position="227"/>
    </location>
</feature>
<name>A0ABP9QAZ8_9PSEU</name>
<reference evidence="5" key="1">
    <citation type="journal article" date="2019" name="Int. J. Syst. Evol. Microbiol.">
        <title>The Global Catalogue of Microorganisms (GCM) 10K type strain sequencing project: providing services to taxonomists for standard genome sequencing and annotation.</title>
        <authorList>
            <consortium name="The Broad Institute Genomics Platform"/>
            <consortium name="The Broad Institute Genome Sequencing Center for Infectious Disease"/>
            <person name="Wu L."/>
            <person name="Ma J."/>
        </authorList>
    </citation>
    <scope>NUCLEOTIDE SEQUENCE [LARGE SCALE GENOMIC DNA]</scope>
    <source>
        <strain evidence="5">JCM 18303</strain>
    </source>
</reference>
<comment type="caution">
    <text evidence="4">The sequence shown here is derived from an EMBL/GenBank/DDBJ whole genome shotgun (WGS) entry which is preliminary data.</text>
</comment>
<dbReference type="EMBL" id="BAABJP010000015">
    <property type="protein sequence ID" value="GAA5157274.1"/>
    <property type="molecule type" value="Genomic_DNA"/>
</dbReference>
<sequence length="282" mass="30385">MTEGPWWRERGPTRPLRVEGGLKARSTRGAIGQSWWSGRFIEVLESLGVGGRLSRGRTYARAGQVISLELSAGSVTGRVQGSRPKPYDVRIGVPTFGKPEWGRVEQAMADSAWYAAKLLAGEMPPDIEEVFTSVGLTLFPASAADLAMDCTCPDQAVPCKHLAAVIYLLAESFDDDPFGILALRGRDRDTLLEHIRERRAPAPEAQPDAGASADLPPAEPGPPPLTECLDRYYAPAGAPPVFAAPAVPVTALLDQLPPLELTVRGRTLPELLRPVYRSLAEG</sequence>
<dbReference type="PANTHER" id="PTHR38133:SF1">
    <property type="entry name" value="SLR1429 PROTEIN"/>
    <property type="match status" value="1"/>
</dbReference>
<keyword evidence="5" id="KW-1185">Reference proteome</keyword>
<organism evidence="4 5">
    <name type="scientific">Pseudonocardia eucalypti</name>
    <dbReference type="NCBI Taxonomy" id="648755"/>
    <lineage>
        <taxon>Bacteria</taxon>
        <taxon>Bacillati</taxon>
        <taxon>Actinomycetota</taxon>
        <taxon>Actinomycetes</taxon>
        <taxon>Pseudonocardiales</taxon>
        <taxon>Pseudonocardiaceae</taxon>
        <taxon>Pseudonocardia</taxon>
    </lineage>
</organism>
<dbReference type="Proteomes" id="UP001428817">
    <property type="component" value="Unassembled WGS sequence"/>
</dbReference>
<keyword evidence="1" id="KW-0862">Zinc</keyword>
<keyword evidence="1" id="KW-0863">Zinc-finger</keyword>
<accession>A0ABP9QAZ8</accession>
<proteinExistence type="predicted"/>
<evidence type="ECO:0000259" key="3">
    <source>
        <dbReference type="PROSITE" id="PS50966"/>
    </source>
</evidence>
<dbReference type="PROSITE" id="PS50966">
    <property type="entry name" value="ZF_SWIM"/>
    <property type="match status" value="1"/>
</dbReference>
<dbReference type="InterPro" id="IPR007527">
    <property type="entry name" value="Znf_SWIM"/>
</dbReference>
<evidence type="ECO:0000313" key="5">
    <source>
        <dbReference type="Proteomes" id="UP001428817"/>
    </source>
</evidence>
<evidence type="ECO:0000313" key="4">
    <source>
        <dbReference type="EMBL" id="GAA5157274.1"/>
    </source>
</evidence>